<evidence type="ECO:0000256" key="4">
    <source>
        <dbReference type="ARBA" id="ARBA00022839"/>
    </source>
</evidence>
<keyword evidence="3 5" id="KW-0378">Hydrolase</keyword>
<accession>A0A255E9L0</accession>
<evidence type="ECO:0000313" key="11">
    <source>
        <dbReference type="EMBL" id="OYN92262.1"/>
    </source>
</evidence>
<keyword evidence="4 5" id="KW-0269">Exonuclease</keyword>
<evidence type="ECO:0000313" key="12">
    <source>
        <dbReference type="Proteomes" id="UP000216300"/>
    </source>
</evidence>
<dbReference type="HAMAP" id="MF_00378">
    <property type="entry name" value="Exonuc_7_L"/>
    <property type="match status" value="1"/>
</dbReference>
<evidence type="ECO:0000256" key="6">
    <source>
        <dbReference type="RuleBase" id="RU004355"/>
    </source>
</evidence>
<comment type="function">
    <text evidence="5">Bidirectionally degrades single-stranded DNA into large acid-insoluble oligonucleotides, which are then degraded further into small acid-soluble oligonucleotides.</text>
</comment>
<dbReference type="PANTHER" id="PTHR30008">
    <property type="entry name" value="EXODEOXYRIBONUCLEASE 7 LARGE SUBUNIT"/>
    <property type="match status" value="1"/>
</dbReference>
<evidence type="ECO:0000313" key="13">
    <source>
        <dbReference type="Proteomes" id="UP000216533"/>
    </source>
</evidence>
<feature type="domain" description="OB-fold nucleic acid binding" evidence="9">
    <location>
        <begin position="20"/>
        <end position="103"/>
    </location>
</feature>
<accession>A0A255ES36</accession>
<dbReference type="AlphaFoldDB" id="A0A255E9L0"/>
<dbReference type="GO" id="GO:0005737">
    <property type="term" value="C:cytoplasm"/>
    <property type="evidence" value="ECO:0007669"/>
    <property type="project" value="UniProtKB-SubCell"/>
</dbReference>
<protein>
    <recommendedName>
        <fullName evidence="5">Exodeoxyribonuclease 7 large subunit</fullName>
        <ecNumber evidence="5">3.1.11.6</ecNumber>
    </recommendedName>
    <alternativeName>
        <fullName evidence="5">Exodeoxyribonuclease VII large subunit</fullName>
        <shortName evidence="5">Exonuclease VII large subunit</shortName>
    </alternativeName>
</protein>
<dbReference type="Pfam" id="PF13742">
    <property type="entry name" value="tRNA_anti_2"/>
    <property type="match status" value="1"/>
</dbReference>
<evidence type="ECO:0000256" key="5">
    <source>
        <dbReference type="HAMAP-Rule" id="MF_00378"/>
    </source>
</evidence>
<keyword evidence="1 5" id="KW-0963">Cytoplasm</keyword>
<dbReference type="InterPro" id="IPR020579">
    <property type="entry name" value="Exonuc_VII_lsu_C"/>
</dbReference>
<sequence length="433" mass="46553">MALDSSPDNPQPLRVIALAVQQWVGQLGAVWVEAQIVEINNRGGRAYLTLRDPTADVSVSVSTTSAVLDAAGPLPAGSRVTAWIKPNVWTKTGRLSYDCREIRPTGEGRLLAQLEQRKRMLQAEGLFDPSRKAKLPLLPAGIGLVTGQGTAAERDVIDTIAARWPQAYVRTVHARVQGDTTVTEVIGALQRLDNDPTIEVIIIARGGGSLDDLLPFSDESLARAVAAARTPVISAIGHQTDTPILDLVADVRAFTPTDAAKQVVPDIAEERTRLMQARARLDQAIVGRIERETQQLAALRSRPVLQDPTASFRGHEDVLARLRDRLDHAVDRHLERASAELGRSLAQVRAMSPKATLERGYAILADADRASVTSVDDVEVGAPLSAYLADGVLDLEVLGHHSPDTGPPHADPTDADPTDADPTDTHAEDEETA</sequence>
<name>A0A255E9L0_9ACTN</name>
<dbReference type="EMBL" id="NMVI01000015">
    <property type="protein sequence ID" value="OYN87960.1"/>
    <property type="molecule type" value="Genomic_DNA"/>
</dbReference>
<dbReference type="NCBIfam" id="TIGR00237">
    <property type="entry name" value="xseA"/>
    <property type="match status" value="1"/>
</dbReference>
<dbReference type="Proteomes" id="UP000216300">
    <property type="component" value="Unassembled WGS sequence"/>
</dbReference>
<evidence type="ECO:0000313" key="10">
    <source>
        <dbReference type="EMBL" id="OYN87960.1"/>
    </source>
</evidence>
<dbReference type="RefSeq" id="WP_094450625.1">
    <property type="nucleotide sequence ID" value="NZ_NMVI01000015.1"/>
</dbReference>
<comment type="subunit">
    <text evidence="5">Heterooligomer composed of large and small subunits.</text>
</comment>
<proteinExistence type="inferred from homology"/>
<feature type="domain" description="Exonuclease VII large subunit C-terminal" evidence="8">
    <location>
        <begin position="126"/>
        <end position="341"/>
    </location>
</feature>
<dbReference type="GO" id="GO:0006308">
    <property type="term" value="P:DNA catabolic process"/>
    <property type="evidence" value="ECO:0007669"/>
    <property type="project" value="UniProtKB-UniRule"/>
</dbReference>
<dbReference type="EC" id="3.1.11.6" evidence="5"/>
<comment type="similarity">
    <text evidence="5 6">Belongs to the XseA family.</text>
</comment>
<organism evidence="10 13">
    <name type="scientific">Parenemella sanctibonifatiensis</name>
    <dbReference type="NCBI Taxonomy" id="2016505"/>
    <lineage>
        <taxon>Bacteria</taxon>
        <taxon>Bacillati</taxon>
        <taxon>Actinomycetota</taxon>
        <taxon>Actinomycetes</taxon>
        <taxon>Propionibacteriales</taxon>
        <taxon>Propionibacteriaceae</taxon>
        <taxon>Parenemella</taxon>
    </lineage>
</organism>
<dbReference type="GO" id="GO:0008855">
    <property type="term" value="F:exodeoxyribonuclease VII activity"/>
    <property type="evidence" value="ECO:0007669"/>
    <property type="project" value="UniProtKB-UniRule"/>
</dbReference>
<reference evidence="12 13" key="1">
    <citation type="submission" date="2017-07" db="EMBL/GenBank/DDBJ databases">
        <title>Draft whole genome sequences of clinical Proprionibacteriaceae strains.</title>
        <authorList>
            <person name="Bernier A.-M."/>
            <person name="Bernard K."/>
            <person name="Domingo M.-C."/>
        </authorList>
    </citation>
    <scope>NUCLEOTIDE SEQUENCE [LARGE SCALE GENOMIC DNA]</scope>
    <source>
        <strain evidence="11 12">NML 150081</strain>
        <strain evidence="10 13">NML 160184</strain>
    </source>
</reference>
<evidence type="ECO:0000256" key="3">
    <source>
        <dbReference type="ARBA" id="ARBA00022801"/>
    </source>
</evidence>
<dbReference type="InterPro" id="IPR025824">
    <property type="entry name" value="OB-fold_nuc-bd_dom"/>
</dbReference>
<dbReference type="CDD" id="cd04489">
    <property type="entry name" value="ExoVII_LU_OBF"/>
    <property type="match status" value="1"/>
</dbReference>
<evidence type="ECO:0000259" key="8">
    <source>
        <dbReference type="Pfam" id="PF02601"/>
    </source>
</evidence>
<dbReference type="PANTHER" id="PTHR30008:SF0">
    <property type="entry name" value="EXODEOXYRIBONUCLEASE 7 LARGE SUBUNIT"/>
    <property type="match status" value="1"/>
</dbReference>
<comment type="subcellular location">
    <subcellularLocation>
        <location evidence="5 6">Cytoplasm</location>
    </subcellularLocation>
</comment>
<dbReference type="GO" id="GO:0003676">
    <property type="term" value="F:nucleic acid binding"/>
    <property type="evidence" value="ECO:0007669"/>
    <property type="project" value="InterPro"/>
</dbReference>
<keyword evidence="2 5" id="KW-0540">Nuclease</keyword>
<evidence type="ECO:0000256" key="7">
    <source>
        <dbReference type="SAM" id="MobiDB-lite"/>
    </source>
</evidence>
<dbReference type="GO" id="GO:0009318">
    <property type="term" value="C:exodeoxyribonuclease VII complex"/>
    <property type="evidence" value="ECO:0007669"/>
    <property type="project" value="UniProtKB-UniRule"/>
</dbReference>
<dbReference type="OrthoDB" id="9802795at2"/>
<comment type="caution">
    <text evidence="10">The sequence shown here is derived from an EMBL/GenBank/DDBJ whole genome shotgun (WGS) entry which is preliminary data.</text>
</comment>
<dbReference type="Proteomes" id="UP000216533">
    <property type="component" value="Unassembled WGS sequence"/>
</dbReference>
<dbReference type="EMBL" id="NMVJ01000001">
    <property type="protein sequence ID" value="OYN92262.1"/>
    <property type="molecule type" value="Genomic_DNA"/>
</dbReference>
<comment type="catalytic activity">
    <reaction evidence="5 6">
        <text>Exonucleolytic cleavage in either 5'- to 3'- or 3'- to 5'-direction to yield nucleoside 5'-phosphates.</text>
        <dbReference type="EC" id="3.1.11.6"/>
    </reaction>
</comment>
<keyword evidence="12" id="KW-1185">Reference proteome</keyword>
<feature type="region of interest" description="Disordered" evidence="7">
    <location>
        <begin position="398"/>
        <end position="433"/>
    </location>
</feature>
<gene>
    <name evidence="5" type="primary">xseA</name>
    <name evidence="11" type="ORF">CGZ91_01765</name>
    <name evidence="10" type="ORF">CGZ92_06800</name>
</gene>
<evidence type="ECO:0000256" key="2">
    <source>
        <dbReference type="ARBA" id="ARBA00022722"/>
    </source>
</evidence>
<evidence type="ECO:0000256" key="1">
    <source>
        <dbReference type="ARBA" id="ARBA00022490"/>
    </source>
</evidence>
<dbReference type="InterPro" id="IPR003753">
    <property type="entry name" value="Exonuc_VII_L"/>
</dbReference>
<dbReference type="Pfam" id="PF02601">
    <property type="entry name" value="Exonuc_VII_L"/>
    <property type="match status" value="1"/>
</dbReference>
<evidence type="ECO:0000259" key="9">
    <source>
        <dbReference type="Pfam" id="PF13742"/>
    </source>
</evidence>
<feature type="compositionally biased region" description="Acidic residues" evidence="7">
    <location>
        <begin position="413"/>
        <end position="433"/>
    </location>
</feature>